<proteinExistence type="predicted"/>
<dbReference type="Proteomes" id="UP001150062">
    <property type="component" value="Unassembled WGS sequence"/>
</dbReference>
<evidence type="ECO:0000313" key="2">
    <source>
        <dbReference type="Proteomes" id="UP001150062"/>
    </source>
</evidence>
<organism evidence="1 2">
    <name type="scientific">Anaeramoeba flamelloides</name>
    <dbReference type="NCBI Taxonomy" id="1746091"/>
    <lineage>
        <taxon>Eukaryota</taxon>
        <taxon>Metamonada</taxon>
        <taxon>Anaeramoebidae</taxon>
        <taxon>Anaeramoeba</taxon>
    </lineage>
</organism>
<gene>
    <name evidence="1" type="ORF">M0813_20241</name>
</gene>
<name>A0ABQ8YMJ3_9EUKA</name>
<protein>
    <submittedName>
        <fullName evidence="1">Uncharacterized protein</fullName>
    </submittedName>
</protein>
<keyword evidence="2" id="KW-1185">Reference proteome</keyword>
<reference evidence="1" key="1">
    <citation type="submission" date="2022-08" db="EMBL/GenBank/DDBJ databases">
        <title>Novel sulfate-reducing endosymbionts in the free-living metamonad Anaeramoeba.</title>
        <authorList>
            <person name="Jerlstrom-Hultqvist J."/>
            <person name="Cepicka I."/>
            <person name="Gallot-Lavallee L."/>
            <person name="Salas-Leiva D."/>
            <person name="Curtis B.A."/>
            <person name="Zahonova K."/>
            <person name="Pipaliya S."/>
            <person name="Dacks J."/>
            <person name="Roger A.J."/>
        </authorList>
    </citation>
    <scope>NUCLEOTIDE SEQUENCE</scope>
    <source>
        <strain evidence="1">Schooner1</strain>
    </source>
</reference>
<sequence length="81" mass="9048">MFGLFVAFYEAFIKRDWGCQAAAAPALNHPILLITLMIKISSWSTPIFPAYDEILIINVTKRIAVLGRAGENSEIQFTFGK</sequence>
<accession>A0ABQ8YMJ3</accession>
<evidence type="ECO:0000313" key="1">
    <source>
        <dbReference type="EMBL" id="KAJ6245821.1"/>
    </source>
</evidence>
<dbReference type="EMBL" id="JAOAOG010000143">
    <property type="protein sequence ID" value="KAJ6245821.1"/>
    <property type="molecule type" value="Genomic_DNA"/>
</dbReference>
<comment type="caution">
    <text evidence="1">The sequence shown here is derived from an EMBL/GenBank/DDBJ whole genome shotgun (WGS) entry which is preliminary data.</text>
</comment>